<protein>
    <submittedName>
        <fullName evidence="1">Uncharacterized protein</fullName>
    </submittedName>
</protein>
<sequence>MTYRALEKYLSTMERVYVKVMGKSISSVLFMVTRTKVGVRILMRIFSSALLVESRAIRYKSLRNKKG</sequence>
<accession>A0A6J7X5K0</accession>
<proteinExistence type="predicted"/>
<reference evidence="1" key="1">
    <citation type="submission" date="2020-05" db="EMBL/GenBank/DDBJ databases">
        <authorList>
            <person name="Chiriac C."/>
            <person name="Salcher M."/>
            <person name="Ghai R."/>
            <person name="Kavagutti S V."/>
        </authorList>
    </citation>
    <scope>NUCLEOTIDE SEQUENCE</scope>
</reference>
<organism evidence="1">
    <name type="scientific">uncultured Caudovirales phage</name>
    <dbReference type="NCBI Taxonomy" id="2100421"/>
    <lineage>
        <taxon>Viruses</taxon>
        <taxon>Duplodnaviria</taxon>
        <taxon>Heunggongvirae</taxon>
        <taxon>Uroviricota</taxon>
        <taxon>Caudoviricetes</taxon>
        <taxon>Peduoviridae</taxon>
        <taxon>Maltschvirus</taxon>
        <taxon>Maltschvirus maltsch</taxon>
    </lineage>
</organism>
<gene>
    <name evidence="1" type="ORF">UFOVP744_53</name>
</gene>
<dbReference type="EMBL" id="LR798338">
    <property type="protein sequence ID" value="CAB5224953.1"/>
    <property type="molecule type" value="Genomic_DNA"/>
</dbReference>
<evidence type="ECO:0000313" key="1">
    <source>
        <dbReference type="EMBL" id="CAB5224953.1"/>
    </source>
</evidence>
<name>A0A6J7X5K0_9CAUD</name>